<dbReference type="AlphaFoldDB" id="A0A2M9GWL1"/>
<evidence type="ECO:0000313" key="3">
    <source>
        <dbReference type="Proteomes" id="UP000494122"/>
    </source>
</evidence>
<reference evidence="2 3" key="1">
    <citation type="submission" date="2020-04" db="EMBL/GenBank/DDBJ databases">
        <authorList>
            <person name="De Canck E."/>
        </authorList>
    </citation>
    <scope>NUCLEOTIDE SEQUENCE [LARGE SCALE GENOMIC DNA]</scope>
    <source>
        <strain evidence="2 3">LMG 3328</strain>
    </source>
</reference>
<accession>A0A2M9GWL1</accession>
<gene>
    <name evidence="2" type="ORF">LMG3328_04005</name>
</gene>
<name>A0A2M9GWL1_9BURK</name>
<feature type="domain" description="DUF6985" evidence="1">
    <location>
        <begin position="81"/>
        <end position="190"/>
    </location>
</feature>
<proteinExistence type="predicted"/>
<dbReference type="RefSeq" id="WP_068980908.1">
    <property type="nucleotide sequence ID" value="NZ_CADILE010000012.1"/>
</dbReference>
<organism evidence="2 3">
    <name type="scientific">Achromobacter ruhlandii</name>
    <dbReference type="NCBI Taxonomy" id="72557"/>
    <lineage>
        <taxon>Bacteria</taxon>
        <taxon>Pseudomonadati</taxon>
        <taxon>Pseudomonadota</taxon>
        <taxon>Betaproteobacteria</taxon>
        <taxon>Burkholderiales</taxon>
        <taxon>Alcaligenaceae</taxon>
        <taxon>Achromobacter</taxon>
    </lineage>
</organism>
<dbReference type="InterPro" id="IPR054254">
    <property type="entry name" value="DUF6985"/>
</dbReference>
<dbReference type="EMBL" id="CADILE010000012">
    <property type="protein sequence ID" value="CAB3895277.1"/>
    <property type="molecule type" value="Genomic_DNA"/>
</dbReference>
<evidence type="ECO:0000259" key="1">
    <source>
        <dbReference type="Pfam" id="PF22481"/>
    </source>
</evidence>
<dbReference type="Pfam" id="PF22481">
    <property type="entry name" value="DUF6985"/>
    <property type="match status" value="1"/>
</dbReference>
<evidence type="ECO:0000313" key="2">
    <source>
        <dbReference type="EMBL" id="CAB3895277.1"/>
    </source>
</evidence>
<protein>
    <recommendedName>
        <fullName evidence="1">DUF6985 domain-containing protein</fullName>
    </recommendedName>
</protein>
<dbReference type="Proteomes" id="UP000494122">
    <property type="component" value="Unassembled WGS sequence"/>
</dbReference>
<sequence>MNTEQLPADYAPHAVAGLPLLYGPRQGWCVWMTALPLPETARFRDASALPPSKGYARDDRLAAPGEVLACFENDDGSCDAPATSMIEAALWLLAHDAAFYRTVRDTLLADLPRLRAEQEGIALPDDAFLLPRQWDEGSMHKLLRLNTVTFHPVAGAAYIGLDFGCAWDAEHGYGMMLAGTEVVETGGADVGGLSWIAARHAAARQTGQ</sequence>